<gene>
    <name evidence="2" type="ORF">SAMN05192552_10666</name>
</gene>
<evidence type="ECO:0000313" key="3">
    <source>
        <dbReference type="Proteomes" id="UP000324021"/>
    </source>
</evidence>
<evidence type="ECO:0000256" key="1">
    <source>
        <dbReference type="SAM" id="MobiDB-lite"/>
    </source>
</evidence>
<dbReference type="Proteomes" id="UP000324021">
    <property type="component" value="Unassembled WGS sequence"/>
</dbReference>
<name>A0A1G6YG75_9EURY</name>
<accession>A0A1G6YG75</accession>
<dbReference type="AlphaFoldDB" id="A0A1G6YG75"/>
<feature type="compositionally biased region" description="Polar residues" evidence="1">
    <location>
        <begin position="1"/>
        <end position="15"/>
    </location>
</feature>
<sequence length="218" mass="24742">MPPETIGSNSESGFSSADVLAEAQQDDEIVDDPKVCQTVYVSVRDESDIDLLEVELVTDPNPAYATAHDVELKRRGDEWVQHEIDDLALCKLEHNPEWLPSEYDRDADLRERLPLMTEVDVQIELVAQDDAFRPEPVGTPRSISETDYDVLVVETSHTTGQTDFEIVAPQPENTDPYVKRINHDAEAEDYKETIFEPVDVRIYNYDDNRLADHAEVPT</sequence>
<dbReference type="EMBL" id="FMZP01000066">
    <property type="protein sequence ID" value="SDD89370.1"/>
    <property type="molecule type" value="Genomic_DNA"/>
</dbReference>
<feature type="region of interest" description="Disordered" evidence="1">
    <location>
        <begin position="1"/>
        <end position="28"/>
    </location>
</feature>
<protein>
    <submittedName>
        <fullName evidence="2">Uncharacterized protein</fullName>
    </submittedName>
</protein>
<evidence type="ECO:0000313" key="2">
    <source>
        <dbReference type="EMBL" id="SDD89370.1"/>
    </source>
</evidence>
<organism evidence="2 3">
    <name type="scientific">Natrinema hispanicum</name>
    <dbReference type="NCBI Taxonomy" id="392421"/>
    <lineage>
        <taxon>Archaea</taxon>
        <taxon>Methanobacteriati</taxon>
        <taxon>Methanobacteriota</taxon>
        <taxon>Stenosarchaea group</taxon>
        <taxon>Halobacteria</taxon>
        <taxon>Halobacteriales</taxon>
        <taxon>Natrialbaceae</taxon>
        <taxon>Natrinema</taxon>
    </lineage>
</organism>
<reference evidence="2 3" key="1">
    <citation type="submission" date="2016-10" db="EMBL/GenBank/DDBJ databases">
        <authorList>
            <person name="Varghese N."/>
            <person name="Submissions S."/>
        </authorList>
    </citation>
    <scope>NUCLEOTIDE SEQUENCE [LARGE SCALE GENOMIC DNA]</scope>
    <source>
        <strain evidence="2 3">CDM_1</strain>
    </source>
</reference>
<proteinExistence type="predicted"/>
<dbReference type="RefSeq" id="WP_188118719.1">
    <property type="nucleotide sequence ID" value="NZ_FMZP01000066.1"/>
</dbReference>